<dbReference type="Pfam" id="PF12705">
    <property type="entry name" value="PDDEXK_1"/>
    <property type="match status" value="1"/>
</dbReference>
<dbReference type="AlphaFoldDB" id="A0A212S4S8"/>
<dbReference type="EMBL" id="FYDG01000012">
    <property type="protein sequence ID" value="SNB80221.1"/>
    <property type="molecule type" value="Genomic_DNA"/>
</dbReference>
<name>A0A212S4S8_RHOAC</name>
<protein>
    <submittedName>
        <fullName evidence="2">ATP-dependent helicase/nuclease subunit B</fullName>
    </submittedName>
</protein>
<dbReference type="Proteomes" id="UP000198418">
    <property type="component" value="Unassembled WGS sequence"/>
</dbReference>
<evidence type="ECO:0000313" key="2">
    <source>
        <dbReference type="EMBL" id="SNB80221.1"/>
    </source>
</evidence>
<keyword evidence="2" id="KW-0067">ATP-binding</keyword>
<keyword evidence="2" id="KW-0378">Hydrolase</keyword>
<keyword evidence="2" id="KW-0347">Helicase</keyword>
<gene>
    <name evidence="2" type="ORF">SAMN06265338_11295</name>
</gene>
<dbReference type="InterPro" id="IPR014153">
    <property type="entry name" value="Ds_break_AddB"/>
</dbReference>
<evidence type="ECO:0000313" key="3">
    <source>
        <dbReference type="Proteomes" id="UP000198418"/>
    </source>
</evidence>
<dbReference type="GO" id="GO:0004386">
    <property type="term" value="F:helicase activity"/>
    <property type="evidence" value="ECO:0007669"/>
    <property type="project" value="UniProtKB-KW"/>
</dbReference>
<dbReference type="OrthoDB" id="9780606at2"/>
<proteinExistence type="predicted"/>
<evidence type="ECO:0000259" key="1">
    <source>
        <dbReference type="Pfam" id="PF12705"/>
    </source>
</evidence>
<feature type="domain" description="PD-(D/E)XK endonuclease-like" evidence="1">
    <location>
        <begin position="749"/>
        <end position="983"/>
    </location>
</feature>
<dbReference type="RefSeq" id="WP_088521947.1">
    <property type="nucleotide sequence ID" value="NZ_FYDG01000012.1"/>
</dbReference>
<dbReference type="InterPro" id="IPR038726">
    <property type="entry name" value="PDDEXK_AddAB-type"/>
</dbReference>
<dbReference type="SUPFAM" id="SSF52540">
    <property type="entry name" value="P-loop containing nucleoside triphosphate hydrolases"/>
    <property type="match status" value="1"/>
</dbReference>
<dbReference type="NCBIfam" id="TIGR02786">
    <property type="entry name" value="addB_alphas"/>
    <property type="match status" value="1"/>
</dbReference>
<dbReference type="InterPro" id="IPR027417">
    <property type="entry name" value="P-loop_NTPase"/>
</dbReference>
<keyword evidence="2" id="KW-0547">Nucleotide-binding</keyword>
<sequence>MRPRVFNIAPGCPFLETFVAALTQGEVIPGIGQGSDPLALADLKIYVPTRRAARALALELLRQRGRSPLSMPKILPLGALEDDGSELNSLFQSQLPRAAGELERRMILGELILNWSARLKQAIVSIDEDGAVRHAPETILVGTQPSDAWRLSGELAQLIDEMIIEDVAWKNLENLNGDFDEYWRVTLHFLNIAVEAWPKIQQERGFVDPAARQKAALAVAVETIGHTDQPVVALGSTGSNVVTAQLLAAIAHAKRGAVVLPGLDVHLDADAFAALYSPSARIPTHPQAFLARLTRILGVAREDVVSLGAPPAQLAMREKFLSEAFRPAESTHQWRAWRASHDDSFLKAALDDVALIEAANEREEALAIALCLREALDNPDRVTALVTPDRALARRVRAELLRWNIEIDDSGGVSLGSTPAGVASRLILQALSGGAANCAAFLAHPLANFGLGPEVRKLARLFELGVLRSGVRLSGSWSATAVAAREAAQRRDAHPRQKSLGDDDWAALEDFAGKLDAAFEPLRAIKGRASLSRWIEAHRAALGLACCDDATPSIAGEEGEALALFFDELAQAASPRYIFDHDAYAAFFDALIADRVLRRAESGHPRLQILGLLEARLYGATRFILSGLDETVWPPEANNDSLLNRPMREALGLSSVDRRIGQTAHDFCQALGAREVVLTRARKRGGAPTLPSRFLQRMEALAGAEVFKELRARGARWLDMARGLDLSEPAPPLKRPEPKPALDLRPQALSVTRIETLRRDPYAIYARHILQLERLPSLDEKSGAREIGIQMHAALEQFCRDHPVGPLPADARAILLDLVRSKLGAALDDPEFTTFRWPRLEKGLDVYLAFEAERRPNLKRLCVEQSGALSIPLRDGASFRLTCKADRIEILSNGDIAVCDYKTGEVPTMAQIQAGFSPQLTLEAAMIERGAFTKIPASPVTAAFYIPVGGAKAAAVEIKPSARSKDKMEFADLTAEHFCELVSLLNDFRDPARGYPARPFPQFASRFNEYDHLARTREWSVVGSNDSSDDA</sequence>
<reference evidence="3" key="1">
    <citation type="submission" date="2017-06" db="EMBL/GenBank/DDBJ databases">
        <authorList>
            <person name="Varghese N."/>
            <person name="Submissions S."/>
        </authorList>
    </citation>
    <scope>NUCLEOTIDE SEQUENCE [LARGE SCALE GENOMIC DNA]</scope>
    <source>
        <strain evidence="3">DSM 137</strain>
    </source>
</reference>
<accession>A0A212S4S8</accession>
<keyword evidence="3" id="KW-1185">Reference proteome</keyword>
<organism evidence="2 3">
    <name type="scientific">Rhodoblastus acidophilus</name>
    <name type="common">Rhodopseudomonas acidophila</name>
    <dbReference type="NCBI Taxonomy" id="1074"/>
    <lineage>
        <taxon>Bacteria</taxon>
        <taxon>Pseudomonadati</taxon>
        <taxon>Pseudomonadota</taxon>
        <taxon>Alphaproteobacteria</taxon>
        <taxon>Hyphomicrobiales</taxon>
        <taxon>Rhodoblastaceae</taxon>
        <taxon>Rhodoblastus</taxon>
    </lineage>
</organism>